<protein>
    <submittedName>
        <fullName evidence="1">Uncharacterized protein</fullName>
    </submittedName>
</protein>
<accession>A0A452QLT2</accession>
<dbReference type="Proteomes" id="UP000291022">
    <property type="component" value="Unassembled WGS sequence"/>
</dbReference>
<name>A0A452QLT2_URSAM</name>
<reference evidence="1" key="3">
    <citation type="submission" date="2025-09" db="UniProtKB">
        <authorList>
            <consortium name="Ensembl"/>
        </authorList>
    </citation>
    <scope>IDENTIFICATION</scope>
</reference>
<dbReference type="AlphaFoldDB" id="A0A452QLT2"/>
<organism evidence="1 2">
    <name type="scientific">Ursus americanus</name>
    <name type="common">American black bear</name>
    <name type="synonym">Euarctos americanus</name>
    <dbReference type="NCBI Taxonomy" id="9643"/>
    <lineage>
        <taxon>Eukaryota</taxon>
        <taxon>Metazoa</taxon>
        <taxon>Chordata</taxon>
        <taxon>Craniata</taxon>
        <taxon>Vertebrata</taxon>
        <taxon>Euteleostomi</taxon>
        <taxon>Mammalia</taxon>
        <taxon>Eutheria</taxon>
        <taxon>Laurasiatheria</taxon>
        <taxon>Carnivora</taxon>
        <taxon>Caniformia</taxon>
        <taxon>Ursidae</taxon>
        <taxon>Ursus</taxon>
    </lineage>
</organism>
<dbReference type="Ensembl" id="ENSUAMT00000007064.1">
    <property type="protein sequence ID" value="ENSUAMP00000006245.1"/>
    <property type="gene ID" value="ENSUAMG00000005496.1"/>
</dbReference>
<keyword evidence="2" id="KW-1185">Reference proteome</keyword>
<dbReference type="OMA" id="WMESDWK"/>
<reference evidence="1" key="2">
    <citation type="submission" date="2025-08" db="UniProtKB">
        <authorList>
            <consortium name="Ensembl"/>
        </authorList>
    </citation>
    <scope>IDENTIFICATION</scope>
</reference>
<evidence type="ECO:0000313" key="2">
    <source>
        <dbReference type="Proteomes" id="UP000291022"/>
    </source>
</evidence>
<sequence length="153" mass="17980">KQVTVECLQIRPGPRPLVHFTGEEAPDGLSRCALCCLPAPGFRREETDGPAREVPFLPNPRLRRLQDYRGRSVFSLLDSLPHWSGSPPKSFFFQRNLVSCLCNKARIYLLFIHLPAPPFLFFDCHPSFWRKIEYVFLKGNWCWLKRWMESDWK</sequence>
<evidence type="ECO:0000313" key="1">
    <source>
        <dbReference type="Ensembl" id="ENSUAMP00000006245.1"/>
    </source>
</evidence>
<proteinExistence type="predicted"/>
<dbReference type="GeneTree" id="ENSGT00960000192558"/>
<reference evidence="2" key="1">
    <citation type="submission" date="2016-06" db="EMBL/GenBank/DDBJ databases">
        <title>De novo assembly and RNA-Seq shows season-dependent expression and editing in black bear kidneys.</title>
        <authorList>
            <person name="Korstanje R."/>
            <person name="Srivastava A."/>
            <person name="Sarsani V.K."/>
            <person name="Sheehan S.M."/>
            <person name="Seger R.L."/>
            <person name="Barter M.E."/>
            <person name="Lindqvist C."/>
            <person name="Brody L.C."/>
            <person name="Mullikin J.C."/>
        </authorList>
    </citation>
    <scope>NUCLEOTIDE SEQUENCE [LARGE SCALE GENOMIC DNA]</scope>
</reference>